<dbReference type="AlphaFoldDB" id="A0A0D2ANM4"/>
<feature type="non-terminal residue" evidence="1">
    <location>
        <position position="1"/>
    </location>
</feature>
<dbReference type="HOGENOM" id="CLU_064787_0_0_1"/>
<evidence type="ECO:0000313" key="2">
    <source>
        <dbReference type="Proteomes" id="UP000053342"/>
    </source>
</evidence>
<dbReference type="RefSeq" id="XP_016261727.1">
    <property type="nucleotide sequence ID" value="XM_016408247.1"/>
</dbReference>
<protein>
    <recommendedName>
        <fullName evidence="3">Protein kinase domain-containing protein</fullName>
    </recommendedName>
</protein>
<accession>A0A0D2ANM4</accession>
<dbReference type="Pfam" id="PF06176">
    <property type="entry name" value="WaaY"/>
    <property type="match status" value="1"/>
</dbReference>
<evidence type="ECO:0000313" key="1">
    <source>
        <dbReference type="EMBL" id="KIW41511.1"/>
    </source>
</evidence>
<dbReference type="OrthoDB" id="4157455at2759"/>
<dbReference type="VEuPathDB" id="FungiDB:PV06_07061"/>
<dbReference type="InterPro" id="IPR009330">
    <property type="entry name" value="LipoPS_heptP_kinase"/>
</dbReference>
<reference evidence="1 2" key="1">
    <citation type="submission" date="2015-01" db="EMBL/GenBank/DDBJ databases">
        <title>The Genome Sequence of Exophiala oligosperma CBS72588.</title>
        <authorList>
            <consortium name="The Broad Institute Genomics Platform"/>
            <person name="Cuomo C."/>
            <person name="de Hoog S."/>
            <person name="Gorbushina A."/>
            <person name="Stielow B."/>
            <person name="Teixiera M."/>
            <person name="Abouelleil A."/>
            <person name="Chapman S.B."/>
            <person name="Priest M."/>
            <person name="Young S.K."/>
            <person name="Wortman J."/>
            <person name="Nusbaum C."/>
            <person name="Birren B."/>
        </authorList>
    </citation>
    <scope>NUCLEOTIDE SEQUENCE [LARGE SCALE GENOMIC DNA]</scope>
    <source>
        <strain evidence="1 2">CBS 72588</strain>
    </source>
</reference>
<keyword evidence="2" id="KW-1185">Reference proteome</keyword>
<dbReference type="SUPFAM" id="SSF56112">
    <property type="entry name" value="Protein kinase-like (PK-like)"/>
    <property type="match status" value="1"/>
</dbReference>
<dbReference type="GeneID" id="27359135"/>
<dbReference type="STRING" id="215243.A0A0D2ANM4"/>
<dbReference type="InterPro" id="IPR011009">
    <property type="entry name" value="Kinase-like_dom_sf"/>
</dbReference>
<organism evidence="1 2">
    <name type="scientific">Exophiala oligosperma</name>
    <dbReference type="NCBI Taxonomy" id="215243"/>
    <lineage>
        <taxon>Eukaryota</taxon>
        <taxon>Fungi</taxon>
        <taxon>Dikarya</taxon>
        <taxon>Ascomycota</taxon>
        <taxon>Pezizomycotina</taxon>
        <taxon>Eurotiomycetes</taxon>
        <taxon>Chaetothyriomycetidae</taxon>
        <taxon>Chaetothyriales</taxon>
        <taxon>Herpotrichiellaceae</taxon>
        <taxon>Exophiala</taxon>
    </lineage>
</organism>
<dbReference type="Gene3D" id="1.10.510.10">
    <property type="entry name" value="Transferase(Phosphotransferase) domain 1"/>
    <property type="match status" value="1"/>
</dbReference>
<sequence length="283" mass="32353">MTSRDTLLSLDPGPEDALYRIQRSENNVKRAIYVHVTDITILPEESRTAEYELIRDLGKLKGWGDDNWTTLTLYKTINDDRHGDAQIHCLWDNFKAHALSHEHILKSYPLFNIFDLRVIKRKNDAVQYVHNGSSFCYLKIARFGFELRYIKTELSVYHDLARLKSKLGPQLLGYVFEGAERRIVGFLLEEVSGRPPALGDLEECKAALRELHGLGIIHGDPNKYNIIITKLGVRLIDFENACKAPVDNGGSKRWDAMKEEDMRKLELGLVDTSSNGQPWDDPD</sequence>
<name>A0A0D2ANM4_9EURO</name>
<gene>
    <name evidence="1" type="ORF">PV06_07061</name>
</gene>
<evidence type="ECO:0008006" key="3">
    <source>
        <dbReference type="Google" id="ProtNLM"/>
    </source>
</evidence>
<dbReference type="Proteomes" id="UP000053342">
    <property type="component" value="Unassembled WGS sequence"/>
</dbReference>
<dbReference type="EMBL" id="KN847337">
    <property type="protein sequence ID" value="KIW41511.1"/>
    <property type="molecule type" value="Genomic_DNA"/>
</dbReference>
<proteinExistence type="predicted"/>